<feature type="non-terminal residue" evidence="1">
    <location>
        <position position="217"/>
    </location>
</feature>
<reference evidence="1" key="1">
    <citation type="journal article" date="2020" name="Stud. Mycol.">
        <title>101 Dothideomycetes genomes: a test case for predicting lifestyles and emergence of pathogens.</title>
        <authorList>
            <person name="Haridas S."/>
            <person name="Albert R."/>
            <person name="Binder M."/>
            <person name="Bloem J."/>
            <person name="Labutti K."/>
            <person name="Salamov A."/>
            <person name="Andreopoulos B."/>
            <person name="Baker S."/>
            <person name="Barry K."/>
            <person name="Bills G."/>
            <person name="Bluhm B."/>
            <person name="Cannon C."/>
            <person name="Castanera R."/>
            <person name="Culley D."/>
            <person name="Daum C."/>
            <person name="Ezra D."/>
            <person name="Gonzalez J."/>
            <person name="Henrissat B."/>
            <person name="Kuo A."/>
            <person name="Liang C."/>
            <person name="Lipzen A."/>
            <person name="Lutzoni F."/>
            <person name="Magnuson J."/>
            <person name="Mondo S."/>
            <person name="Nolan M."/>
            <person name="Ohm R."/>
            <person name="Pangilinan J."/>
            <person name="Park H.-J."/>
            <person name="Ramirez L."/>
            <person name="Alfaro M."/>
            <person name="Sun H."/>
            <person name="Tritt A."/>
            <person name="Yoshinaga Y."/>
            <person name="Zwiers L.-H."/>
            <person name="Turgeon B."/>
            <person name="Goodwin S."/>
            <person name="Spatafora J."/>
            <person name="Crous P."/>
            <person name="Grigoriev I."/>
        </authorList>
    </citation>
    <scope>NUCLEOTIDE SEQUENCE</scope>
    <source>
        <strain evidence="1">CBS 110217</strain>
    </source>
</reference>
<evidence type="ECO:0000313" key="2">
    <source>
        <dbReference type="Proteomes" id="UP000799777"/>
    </source>
</evidence>
<name>A0A9P4H3F1_9PLEO</name>
<dbReference type="Proteomes" id="UP000799777">
    <property type="component" value="Unassembled WGS sequence"/>
</dbReference>
<organism evidence="1 2">
    <name type="scientific">Setomelanomma holmii</name>
    <dbReference type="NCBI Taxonomy" id="210430"/>
    <lineage>
        <taxon>Eukaryota</taxon>
        <taxon>Fungi</taxon>
        <taxon>Dikarya</taxon>
        <taxon>Ascomycota</taxon>
        <taxon>Pezizomycotina</taxon>
        <taxon>Dothideomycetes</taxon>
        <taxon>Pleosporomycetidae</taxon>
        <taxon>Pleosporales</taxon>
        <taxon>Pleosporineae</taxon>
        <taxon>Phaeosphaeriaceae</taxon>
        <taxon>Setomelanomma</taxon>
    </lineage>
</organism>
<keyword evidence="2" id="KW-1185">Reference proteome</keyword>
<dbReference type="OrthoDB" id="2896980at2759"/>
<dbReference type="EMBL" id="ML978228">
    <property type="protein sequence ID" value="KAF2027281.1"/>
    <property type="molecule type" value="Genomic_DNA"/>
</dbReference>
<gene>
    <name evidence="1" type="ORF">EK21DRAFT_28972</name>
</gene>
<feature type="non-terminal residue" evidence="1">
    <location>
        <position position="1"/>
    </location>
</feature>
<sequence length="217" mass="24652">ETEGDVVRLAQVLLIEPITQVLHVLYPEGWKVHSEYIYNDDASSKQDELVSDDQKKKISVPRYDLVFRTVGPNGKKGKAIAVVEYKRPGLVQYTNFEHAMISTNVRNEENAFKKLKAEAEGRPKRSMLWGNALPYVRQVSKYAIKSGCHHLALFNPDHLIVLYFNELNMTVETAGLKAQVSWISELQQGTSTNNIQNRKIRLVLLGWLLNAFTDILG</sequence>
<comment type="caution">
    <text evidence="1">The sequence shown here is derived from an EMBL/GenBank/DDBJ whole genome shotgun (WGS) entry which is preliminary data.</text>
</comment>
<evidence type="ECO:0000313" key="1">
    <source>
        <dbReference type="EMBL" id="KAF2027281.1"/>
    </source>
</evidence>
<protein>
    <submittedName>
        <fullName evidence="1">Uncharacterized protein</fullName>
    </submittedName>
</protein>
<proteinExistence type="predicted"/>
<accession>A0A9P4H3F1</accession>
<dbReference type="AlphaFoldDB" id="A0A9P4H3F1"/>